<dbReference type="OrthoDB" id="9802328at2"/>
<sequence length="388" mass="43248">MLANKFNHQVEKIAVSDIRQFDQEASQIEGIIKLTLGEPDFNTPEHIKQAAITAINDNQSHYAPNPGYMELRQAAADYYNQKFNLHYRADQVVTTLGATEGIAAAMQTIMNPGDKLLMPTPVFPIYAASASVNHAETVMIDTSEDNFILTPEKLQVALDTNPETKALVLVYPSNPTGVTYSREQLQALAAVAKKAGIWVLCDEVYAELLYQGQHYSMSEFLFDQVILITGLSKSHAMTGWRVGFLLGPDDFINEVIKSHQYLVTASPDNVLYAALEAMQHGQNDSKAMLTEYQVRRDYVAQALNEAGFELASPDGAFYIFAKIPAIFDDLDGWQFVRLLAREARVALIPGLSFGPGGERYVRLSYAASMENLQEACRRIKEFVQNYQN</sequence>
<dbReference type="PANTHER" id="PTHR46383">
    <property type="entry name" value="ASPARTATE AMINOTRANSFERASE"/>
    <property type="match status" value="1"/>
</dbReference>
<comment type="similarity">
    <text evidence="2 6">Belongs to the class-I pyridoxal-phosphate-dependent aminotransferase family.</text>
</comment>
<dbReference type="GO" id="GO:0008483">
    <property type="term" value="F:transaminase activity"/>
    <property type="evidence" value="ECO:0007669"/>
    <property type="project" value="UniProtKB-KW"/>
</dbReference>
<organism evidence="8 9">
    <name type="scientific">Ligilactobacillus equi DSM 15833 = JCM 10991</name>
    <dbReference type="NCBI Taxonomy" id="1423740"/>
    <lineage>
        <taxon>Bacteria</taxon>
        <taxon>Bacillati</taxon>
        <taxon>Bacillota</taxon>
        <taxon>Bacilli</taxon>
        <taxon>Lactobacillales</taxon>
        <taxon>Lactobacillaceae</taxon>
        <taxon>Ligilactobacillus</taxon>
    </lineage>
</organism>
<protein>
    <recommendedName>
        <fullName evidence="6">Aminotransferase</fullName>
        <ecNumber evidence="6">2.6.1.-</ecNumber>
    </recommendedName>
</protein>
<evidence type="ECO:0000256" key="1">
    <source>
        <dbReference type="ARBA" id="ARBA00001933"/>
    </source>
</evidence>
<gene>
    <name evidence="8" type="ORF">FC36_GL001305</name>
</gene>
<evidence type="ECO:0000256" key="4">
    <source>
        <dbReference type="ARBA" id="ARBA00022679"/>
    </source>
</evidence>
<dbReference type="STRING" id="1423740.FC36_GL001305"/>
<dbReference type="InterPro" id="IPR004838">
    <property type="entry name" value="NHTrfase_class1_PyrdxlP-BS"/>
</dbReference>
<dbReference type="InterPro" id="IPR015421">
    <property type="entry name" value="PyrdxlP-dep_Trfase_major"/>
</dbReference>
<dbReference type="EC" id="2.6.1.-" evidence="6"/>
<proteinExistence type="inferred from homology"/>
<dbReference type="PATRIC" id="fig|1423740.3.peg.1406"/>
<dbReference type="RefSeq" id="WP_023859421.1">
    <property type="nucleotide sequence ID" value="NZ_AZFH01000166.1"/>
</dbReference>
<dbReference type="PROSITE" id="PS00105">
    <property type="entry name" value="AA_TRANSFER_CLASS_1"/>
    <property type="match status" value="1"/>
</dbReference>
<dbReference type="SUPFAM" id="SSF53383">
    <property type="entry name" value="PLP-dependent transferases"/>
    <property type="match status" value="1"/>
</dbReference>
<keyword evidence="4 6" id="KW-0808">Transferase</keyword>
<evidence type="ECO:0000313" key="9">
    <source>
        <dbReference type="Proteomes" id="UP000051048"/>
    </source>
</evidence>
<comment type="caution">
    <text evidence="8">The sequence shown here is derived from an EMBL/GenBank/DDBJ whole genome shotgun (WGS) entry which is preliminary data.</text>
</comment>
<keyword evidence="3 6" id="KW-0032">Aminotransferase</keyword>
<evidence type="ECO:0000313" key="8">
    <source>
        <dbReference type="EMBL" id="KRL77578.1"/>
    </source>
</evidence>
<reference evidence="8 9" key="1">
    <citation type="journal article" date="2015" name="Genome Announc.">
        <title>Expanding the biotechnology potential of lactobacilli through comparative genomics of 213 strains and associated genera.</title>
        <authorList>
            <person name="Sun Z."/>
            <person name="Harris H.M."/>
            <person name="McCann A."/>
            <person name="Guo C."/>
            <person name="Argimon S."/>
            <person name="Zhang W."/>
            <person name="Yang X."/>
            <person name="Jeffery I.B."/>
            <person name="Cooney J.C."/>
            <person name="Kagawa T.F."/>
            <person name="Liu W."/>
            <person name="Song Y."/>
            <person name="Salvetti E."/>
            <person name="Wrobel A."/>
            <person name="Rasinkangas P."/>
            <person name="Parkhill J."/>
            <person name="Rea M.C."/>
            <person name="O'Sullivan O."/>
            <person name="Ritari J."/>
            <person name="Douillard F.P."/>
            <person name="Paul Ross R."/>
            <person name="Yang R."/>
            <person name="Briner A.E."/>
            <person name="Felis G.E."/>
            <person name="de Vos W.M."/>
            <person name="Barrangou R."/>
            <person name="Klaenhammer T.R."/>
            <person name="Caufield P.W."/>
            <person name="Cui Y."/>
            <person name="Zhang H."/>
            <person name="O'Toole P.W."/>
        </authorList>
    </citation>
    <scope>NUCLEOTIDE SEQUENCE [LARGE SCALE GENOMIC DNA]</scope>
    <source>
        <strain evidence="8 9">DSM 15833</strain>
    </source>
</reference>
<dbReference type="Pfam" id="PF00155">
    <property type="entry name" value="Aminotran_1_2"/>
    <property type="match status" value="1"/>
</dbReference>
<evidence type="ECO:0000256" key="2">
    <source>
        <dbReference type="ARBA" id="ARBA00007441"/>
    </source>
</evidence>
<dbReference type="EMBL" id="AZFH01000166">
    <property type="protein sequence ID" value="KRL77578.1"/>
    <property type="molecule type" value="Genomic_DNA"/>
</dbReference>
<name>A0A0R1TEN6_9LACO</name>
<evidence type="ECO:0000256" key="5">
    <source>
        <dbReference type="ARBA" id="ARBA00022898"/>
    </source>
</evidence>
<evidence type="ECO:0000259" key="7">
    <source>
        <dbReference type="Pfam" id="PF00155"/>
    </source>
</evidence>
<feature type="domain" description="Aminotransferase class I/classII large" evidence="7">
    <location>
        <begin position="31"/>
        <end position="379"/>
    </location>
</feature>
<dbReference type="Gene3D" id="3.40.640.10">
    <property type="entry name" value="Type I PLP-dependent aspartate aminotransferase-like (Major domain)"/>
    <property type="match status" value="1"/>
</dbReference>
<evidence type="ECO:0000256" key="6">
    <source>
        <dbReference type="RuleBase" id="RU000481"/>
    </source>
</evidence>
<dbReference type="CDD" id="cd00609">
    <property type="entry name" value="AAT_like"/>
    <property type="match status" value="1"/>
</dbReference>
<dbReference type="AlphaFoldDB" id="A0A0R1TEN6"/>
<dbReference type="Proteomes" id="UP000051048">
    <property type="component" value="Unassembled WGS sequence"/>
</dbReference>
<evidence type="ECO:0000256" key="3">
    <source>
        <dbReference type="ARBA" id="ARBA00022576"/>
    </source>
</evidence>
<dbReference type="GO" id="GO:0030170">
    <property type="term" value="F:pyridoxal phosphate binding"/>
    <property type="evidence" value="ECO:0007669"/>
    <property type="project" value="InterPro"/>
</dbReference>
<dbReference type="GO" id="GO:0006520">
    <property type="term" value="P:amino acid metabolic process"/>
    <property type="evidence" value="ECO:0007669"/>
    <property type="project" value="InterPro"/>
</dbReference>
<dbReference type="InterPro" id="IPR004839">
    <property type="entry name" value="Aminotransferase_I/II_large"/>
</dbReference>
<dbReference type="InterPro" id="IPR050596">
    <property type="entry name" value="AspAT/PAT-like"/>
</dbReference>
<dbReference type="InterPro" id="IPR015424">
    <property type="entry name" value="PyrdxlP-dep_Trfase"/>
</dbReference>
<dbReference type="PANTHER" id="PTHR46383:SF4">
    <property type="entry name" value="AMINOTRANSFERASE"/>
    <property type="match status" value="1"/>
</dbReference>
<accession>A0A0R1TEN6</accession>
<comment type="cofactor">
    <cofactor evidence="1 6">
        <name>pyridoxal 5'-phosphate</name>
        <dbReference type="ChEBI" id="CHEBI:597326"/>
    </cofactor>
</comment>
<keyword evidence="5" id="KW-0663">Pyridoxal phosphate</keyword>